<reference evidence="3" key="2">
    <citation type="submission" date="2012-02" db="EMBL/GenBank/DDBJ databases">
        <authorList>
            <person name="Genoscope - CEA"/>
        </authorList>
    </citation>
    <scope>NUCLEOTIDE SEQUENCE</scope>
</reference>
<dbReference type="Pfam" id="PF13432">
    <property type="entry name" value="TPR_16"/>
    <property type="match status" value="1"/>
</dbReference>
<dbReference type="PANTHER" id="PTHR12558:SF13">
    <property type="entry name" value="CELL DIVISION CYCLE PROTEIN 27 HOMOLOG"/>
    <property type="match status" value="1"/>
</dbReference>
<dbReference type="Gene3D" id="1.25.40.10">
    <property type="entry name" value="Tetratricopeptide repeat domain"/>
    <property type="match status" value="9"/>
</dbReference>
<evidence type="ECO:0000313" key="3">
    <source>
        <dbReference type="EMBL" id="CCF99156.1"/>
    </source>
</evidence>
<sequence length="1040" mass="120860">MKRILSILIAILALQVSAQTSEKYNSDYENFYRGEELFEKEQFGAARREFRLFLDGFDQPNDPMFVKAAYLEAISALELYNNDAVTLLEDFNKVYPESIYKKNIYYRLGKYYYYKKKWDDALEWFDMLSIQDVPMEDREEFYFKVGYANFKEENFEAARIAFLEIKEGVSQYAAPALYYYSHIAYQYKSYQVALEGFLKLEDHEKFGEIAPFYIAQIYYLQGKYEEVTKYASKLYGKDGKLKEKEINLLIGDAFYRIGKYDEAVPYLENYNKSSKTTRDEDYRLGYAYYKSGLYEKAVRMFDRVKKEEDSLGQISFYHIGECMLKLDNIVSARSAFERAAFINKDPVVQEDALYNYATLSYKLDINPYDEAVEAFELYLERYPNSERKEDVYQYLVNVYVNTNNYTKALASLEKLPNKNIRLKQAYQLIAYNQGVERHQKKSYTSAISSFELVKKHPIDQSLSGMAVYWTADSYFRQNEYNLAIENYKKFGLLPSTTAPGLKSEALYSLGYCYLERADVYRAKGNKPQRENELKKSGTAFRSFVDAGPGSEEKRADALMRIGDSYFVLKQNIEAISYYKKALALRAGQEDRALFYTAKTYGYMSGGLTEKISHLLDIVNNYPQSRYLLESIAEVARTYYANGDYDKALSYYNKIVFDYPNSALVIDARINVADIHFKQGGYDKAEEEYLSILSEFGASDPKVCDPVSEGLKNLYTVTGEIDKIDLLASQYSCVQFTTDEKEFLYYKPAIQAYYDSTLSDNQLYSQAIPKLEKYLEKFPNGRYKVEISDYLANSHYELGDISTAVAIYREELKGPKTQYTEFAAARVSSYLYNDGQFEEAIPYYKRVEEVGSNPEYKYNAKLGLMRCHFQIENWQNAALYASKVLVSSETSGEIELHSHYVRAIANYNVGYYNDARISLDWLVKNTTTNMGAEARHALAEIAFKQGKLSLAHQEIKDLLKMKPKYNYWIGKGMTLRARIYMVEDNLFQAEQDLRGIREHYTNFEDGIMDEANELWDELMQLKDAPKDIEEVNERTIEIDEN</sequence>
<feature type="repeat" description="TPR" evidence="1">
    <location>
        <begin position="555"/>
        <end position="588"/>
    </location>
</feature>
<dbReference type="Pfam" id="PF13174">
    <property type="entry name" value="TPR_6"/>
    <property type="match status" value="1"/>
</dbReference>
<dbReference type="Pfam" id="PF12895">
    <property type="entry name" value="ANAPC3"/>
    <property type="match status" value="1"/>
</dbReference>
<evidence type="ECO:0000256" key="1">
    <source>
        <dbReference type="PROSITE-ProRule" id="PRU00339"/>
    </source>
</evidence>
<dbReference type="AlphaFoldDB" id="H6RDP5"/>
<reference evidence="3" key="1">
    <citation type="journal article" date="2012" name="Environ. Microbiol.">
        <title>Genomic content of uncultured Bacteroidetes from contrasting oceanic provinces in the North Atlantic Ocean.</title>
        <authorList>
            <person name="Gomez-Pereira P.R."/>
            <person name="Schuler M."/>
            <person name="Fuchs B.M."/>
            <person name="Bennke C."/>
            <person name="Teeling H."/>
            <person name="Waldmann J."/>
            <person name="Richter M."/>
            <person name="Barbe V."/>
            <person name="Bataille E."/>
            <person name="Glockner F.O."/>
            <person name="Amann R."/>
        </authorList>
    </citation>
    <scope>NUCLEOTIDE SEQUENCE</scope>
</reference>
<accession>H6RDP5</accession>
<dbReference type="EMBL" id="FO117572">
    <property type="protein sequence ID" value="CCF99156.1"/>
    <property type="molecule type" value="Genomic_DNA"/>
</dbReference>
<dbReference type="InterPro" id="IPR011990">
    <property type="entry name" value="TPR-like_helical_dom_sf"/>
</dbReference>
<feature type="signal peptide" evidence="2">
    <location>
        <begin position="1"/>
        <end position="18"/>
    </location>
</feature>
<evidence type="ECO:0000256" key="2">
    <source>
        <dbReference type="SAM" id="SignalP"/>
    </source>
</evidence>
<dbReference type="Pfam" id="PF13181">
    <property type="entry name" value="TPR_8"/>
    <property type="match status" value="1"/>
</dbReference>
<keyword evidence="1" id="KW-0802">TPR repeat</keyword>
<dbReference type="SMART" id="SM00028">
    <property type="entry name" value="TPR"/>
    <property type="match status" value="9"/>
</dbReference>
<protein>
    <submittedName>
        <fullName evidence="3">Tetratricopeptide repeat containing protein</fullName>
    </submittedName>
</protein>
<feature type="repeat" description="TPR" evidence="1">
    <location>
        <begin position="628"/>
        <end position="661"/>
    </location>
</feature>
<gene>
    <name evidence="3" type="ORF">VIS_S3ARA10022</name>
</gene>
<organism evidence="3">
    <name type="scientific">uncultured Flavobacteriia bacterium</name>
    <dbReference type="NCBI Taxonomy" id="212695"/>
    <lineage>
        <taxon>Bacteria</taxon>
        <taxon>Pseudomonadati</taxon>
        <taxon>Bacteroidota</taxon>
        <taxon>Flavobacteriia</taxon>
        <taxon>environmental samples</taxon>
    </lineage>
</organism>
<name>H6RDP5_9BACT</name>
<feature type="chain" id="PRO_5003606737" evidence="2">
    <location>
        <begin position="19"/>
        <end position="1040"/>
    </location>
</feature>
<dbReference type="SUPFAM" id="SSF48452">
    <property type="entry name" value="TPR-like"/>
    <property type="match status" value="7"/>
</dbReference>
<dbReference type="InterPro" id="IPR019734">
    <property type="entry name" value="TPR_rpt"/>
</dbReference>
<dbReference type="PANTHER" id="PTHR12558">
    <property type="entry name" value="CELL DIVISION CYCLE 16,23,27"/>
    <property type="match status" value="1"/>
</dbReference>
<keyword evidence="2" id="KW-0732">Signal</keyword>
<proteinExistence type="predicted"/>
<dbReference type="PROSITE" id="PS50005">
    <property type="entry name" value="TPR"/>
    <property type="match status" value="2"/>
</dbReference>